<dbReference type="Pfam" id="PF03432">
    <property type="entry name" value="Relaxase"/>
    <property type="match status" value="1"/>
</dbReference>
<evidence type="ECO:0000313" key="3">
    <source>
        <dbReference type="Proteomes" id="UP000199041"/>
    </source>
</evidence>
<evidence type="ECO:0000313" key="2">
    <source>
        <dbReference type="EMBL" id="SEA14758.1"/>
    </source>
</evidence>
<gene>
    <name evidence="2" type="ORF">SAMN05192529_10939</name>
</gene>
<dbReference type="RefSeq" id="WP_091396995.1">
    <property type="nucleotide sequence ID" value="NZ_FNQY01000009.1"/>
</dbReference>
<name>A0A1H3YUJ7_9BACT</name>
<proteinExistence type="predicted"/>
<dbReference type="Proteomes" id="UP000199041">
    <property type="component" value="Unassembled WGS sequence"/>
</dbReference>
<dbReference type="InterPro" id="IPR005094">
    <property type="entry name" value="Endonuclease_MobA/VirD2"/>
</dbReference>
<protein>
    <submittedName>
        <fullName evidence="2">Relaxase/Mobilisation nuclease domain-containing protein</fullName>
    </submittedName>
</protein>
<reference evidence="2 3" key="1">
    <citation type="submission" date="2016-10" db="EMBL/GenBank/DDBJ databases">
        <authorList>
            <person name="de Groot N.N."/>
        </authorList>
    </citation>
    <scope>NUCLEOTIDE SEQUENCE [LARGE SCALE GENOMIC DNA]</scope>
    <source>
        <strain evidence="2 3">Vu-144</strain>
    </source>
</reference>
<dbReference type="STRING" id="551991.SAMN05192529_10939"/>
<evidence type="ECO:0000259" key="1">
    <source>
        <dbReference type="Pfam" id="PF03432"/>
    </source>
</evidence>
<feature type="domain" description="MobA/VirD2-like nuclease" evidence="1">
    <location>
        <begin position="17"/>
        <end position="151"/>
    </location>
</feature>
<dbReference type="AlphaFoldDB" id="A0A1H3YUJ7"/>
<organism evidence="2 3">
    <name type="scientific">Arachidicoccus rhizosphaerae</name>
    <dbReference type="NCBI Taxonomy" id="551991"/>
    <lineage>
        <taxon>Bacteria</taxon>
        <taxon>Pseudomonadati</taxon>
        <taxon>Bacteroidota</taxon>
        <taxon>Chitinophagia</taxon>
        <taxon>Chitinophagales</taxon>
        <taxon>Chitinophagaceae</taxon>
        <taxon>Arachidicoccus</taxon>
    </lineage>
</organism>
<keyword evidence="3" id="KW-1185">Reference proteome</keyword>
<dbReference type="OrthoDB" id="915634at2"/>
<dbReference type="EMBL" id="FNQY01000009">
    <property type="protein sequence ID" value="SEA14758.1"/>
    <property type="molecule type" value="Genomic_DNA"/>
</dbReference>
<accession>A0A1H3YUJ7</accession>
<sequence length="423" mass="47466">MVARIETGKSIRGVLVYNEKKVEASAARLLFASGFPMESDMLSFRNKVDFFKKFTRQNIRTKSNTLHITLNFSPKDRLDNDKLIEIAKAYMEGIGFGAQPFLVYQHFDAAHPHLHIATVNIANGGERIETHNLGKTKSEKTRKELEVTYGLIRAEDQKVERSFEIKAVPLERVVYGKAETKKAVSWVVREVVGSYKFCSLTELNAVLNQFGVYVDGGVPGSPMHNNGGLIYGLLDQDKQKVGIPIKASSIYSSPTLKNLKKLFVGNKMSRKPYGQRLKYILDKALERSSGLADIEKRLHDQGIRVIFRKNIQGNIFGVTFIDNTTRAVFNGSDLGKKYSAKAFLEALQHKKTLPVPDGTVLQSSDNMHSRDSEAAVNKDAVNSVPGLDLPVIETLVDTLFYDEHEVGDFVPDKKKRRKMQLSR</sequence>